<evidence type="ECO:0000313" key="2">
    <source>
        <dbReference type="EMBL" id="GAA0467157.1"/>
    </source>
</evidence>
<keyword evidence="3" id="KW-1185">Reference proteome</keyword>
<feature type="domain" description="AAA+ ATPase" evidence="1">
    <location>
        <begin position="265"/>
        <end position="426"/>
    </location>
</feature>
<dbReference type="InterPro" id="IPR011044">
    <property type="entry name" value="Quino_amine_DH_bsu"/>
</dbReference>
<dbReference type="SMART" id="SM00382">
    <property type="entry name" value="AAA"/>
    <property type="match status" value="1"/>
</dbReference>
<dbReference type="SUPFAM" id="SSF52540">
    <property type="entry name" value="P-loop containing nucleoside triphosphate hydrolases"/>
    <property type="match status" value="1"/>
</dbReference>
<name>A0ABN1A488_9ACTN</name>
<reference evidence="2 3" key="1">
    <citation type="journal article" date="2019" name="Int. J. Syst. Evol. Microbiol.">
        <title>The Global Catalogue of Microorganisms (GCM) 10K type strain sequencing project: providing services to taxonomists for standard genome sequencing and annotation.</title>
        <authorList>
            <consortium name="The Broad Institute Genomics Platform"/>
            <consortium name="The Broad Institute Genome Sequencing Center for Infectious Disease"/>
            <person name="Wu L."/>
            <person name="Ma J."/>
        </authorList>
    </citation>
    <scope>NUCLEOTIDE SEQUENCE [LARGE SCALE GENOMIC DNA]</scope>
    <source>
        <strain evidence="2 3">JCM 10649</strain>
    </source>
</reference>
<dbReference type="Gene3D" id="2.130.10.10">
    <property type="entry name" value="YVTN repeat-like/Quinoprotein amine dehydrogenase"/>
    <property type="match status" value="1"/>
</dbReference>
<dbReference type="RefSeq" id="WP_344090811.1">
    <property type="nucleotide sequence ID" value="NZ_BAAAHB010000031.1"/>
</dbReference>
<protein>
    <recommendedName>
        <fullName evidence="1">AAA+ ATPase domain-containing protein</fullName>
    </recommendedName>
</protein>
<dbReference type="InterPro" id="IPR027417">
    <property type="entry name" value="P-loop_NTPase"/>
</dbReference>
<dbReference type="Gene3D" id="3.40.50.300">
    <property type="entry name" value="P-loop containing nucleotide triphosphate hydrolases"/>
    <property type="match status" value="1"/>
</dbReference>
<dbReference type="Proteomes" id="UP001499895">
    <property type="component" value="Unassembled WGS sequence"/>
</dbReference>
<dbReference type="SUPFAM" id="SSF50969">
    <property type="entry name" value="YVTN repeat-like/Quinoprotein amine dehydrogenase"/>
    <property type="match status" value="1"/>
</dbReference>
<evidence type="ECO:0000313" key="3">
    <source>
        <dbReference type="Proteomes" id="UP001499895"/>
    </source>
</evidence>
<dbReference type="EMBL" id="BAAAHB010000031">
    <property type="protein sequence ID" value="GAA0467157.1"/>
    <property type="molecule type" value="Genomic_DNA"/>
</dbReference>
<dbReference type="InterPro" id="IPR049052">
    <property type="entry name" value="nSTAND1"/>
</dbReference>
<evidence type="ECO:0000259" key="1">
    <source>
        <dbReference type="SMART" id="SM00382"/>
    </source>
</evidence>
<dbReference type="InterPro" id="IPR003593">
    <property type="entry name" value="AAA+_ATPase"/>
</dbReference>
<accession>A0ABN1A488</accession>
<dbReference type="SUPFAM" id="SSF50494">
    <property type="entry name" value="Trypsin-like serine proteases"/>
    <property type="match status" value="1"/>
</dbReference>
<organism evidence="2 3">
    <name type="scientific">Streptomyces stramineus</name>
    <dbReference type="NCBI Taxonomy" id="173861"/>
    <lineage>
        <taxon>Bacteria</taxon>
        <taxon>Bacillati</taxon>
        <taxon>Actinomycetota</taxon>
        <taxon>Actinomycetes</taxon>
        <taxon>Kitasatosporales</taxon>
        <taxon>Streptomycetaceae</taxon>
        <taxon>Streptomyces</taxon>
    </lineage>
</organism>
<dbReference type="InterPro" id="IPR009003">
    <property type="entry name" value="Peptidase_S1_PA"/>
</dbReference>
<dbReference type="Gene3D" id="2.40.10.10">
    <property type="entry name" value="Trypsin-like serine proteases"/>
    <property type="match status" value="2"/>
</dbReference>
<gene>
    <name evidence="2" type="ORF">GCM10009544_31760</name>
</gene>
<dbReference type="InterPro" id="IPR015943">
    <property type="entry name" value="WD40/YVTN_repeat-like_dom_sf"/>
</dbReference>
<sequence>MATESRSADEALALTVARVSGQDGTLGGAGALVAPDTVLTCAHVVSDALGRPRHETVAPGAVVTVTFPLAGLPADGAVSADGAGNPRGTLDAEVEHWIPIRPDRTGDIAVLRLRTALPGARPLPMADPGSVWEHGARAVGFTGGEPGEIWFRGKFSGSTSEGWIQLSRADGQAAHVKRGFSGSPVWDNELDAVVGLLVAAQPERDAQQAFVLSTKTLLREIPALAPVILPAAPFRGLATYQENDADVFFGRDDDIDDVVTALRGDHPTVTVYGPSGSGKSSLALAGVVPRMRRAGYDVLVVNAGHISSPRSALATELYEAVRSGRYGLPARADSAEQVETWLADRGLADAYHRARGQAAGGLVVVLDQAEALLDRTEAEVTEAADLLFPDRRPAGLRVLVTLRADFMDAMLKHPRLGPALRVGKTLPLTPMSRAQLDEVIVKPLERIPAVAYDPGLDRRILDDARDEPGILPLLGFVLEQLWERRAAGRLRSASYEAMGGVSGALELHARTVWQECVDEQAEAEALRLLTGLVRVHPGSETPLRRRLTREEAGVTRWRLARSFAERRLLVLHGGEEEPETAELAHEALISAWPALRRQVKADGAFLAGRAELGHDHDRWERGSRSADLLPGGQQLAAIGRWLGDREQDLTEEERAFLALARQRQRAHRTRTRIAWTAAALVLALIAGLGTFLVYQSSVSEQREAEARSRSLASLSGELVKRDPGQAALAAVAAYDIAPTQEARTALMRRYDQFKDDEWVLTGAEGKIKALATSLDGAVTLVVTETGGATLFVRTGGKVLRKQLQPRVKALAPMVSGDGRRIAYVAQGDGGLVRHDVDPAAQDAERVLGKAEPLPSGGFEAAVVHSWSGDRTGMADISPEGSRAVAVADDKRLWVWDLETRRNRELPVDGPAVEKVWFGPDGNTLVGQRRGPSLQESTMVAIDISTGRTRELADRASTAGATAQLGLSGDGGVLVVCSRGGTASESTYRAVRVADGRELHRYDVKTSCRGLAIDAKGERYAVFEVGGWQLVDTRRGRRAQPFSAPKPELLTNLPLLGDEHDPLLVTWDDTAVTGTELGMDTSSVDSPPVLIDGGNKTLAHLGKRGESVGLLDTSEDLTGATGRLKILAEAKRDLATAPNPSQKLIVNAAETLVADRTARNKVMIRELPSLRRTTELTTAPPPPAKDGKPDRLEFLFLTDDELVTVSGRRIEHWNARNGRRLSQPFDVGALGLSENKQPKFVLDPHPEPDHVQIMVDGGPTMHAVNVRTGRETKALRLHLGHDVVNAVLDGSGRYAAAKTRADMVELWAVRPGKRPERVLGPLGPLNKFRENYQAGFLRGDFFLANGNSVRFLRPAAPGRGDSYDFEKDQTFLAASRNGKVLLRTTSNGNVDMFRLDPGIWKKHVCEVLGRDLDDHERNGLAVGLPNQVCPA</sequence>
<dbReference type="InterPro" id="IPR043504">
    <property type="entry name" value="Peptidase_S1_PA_chymotrypsin"/>
</dbReference>
<dbReference type="Pfam" id="PF20703">
    <property type="entry name" value="nSTAND1"/>
    <property type="match status" value="1"/>
</dbReference>
<dbReference type="SUPFAM" id="SSF82171">
    <property type="entry name" value="DPP6 N-terminal domain-like"/>
    <property type="match status" value="1"/>
</dbReference>
<comment type="caution">
    <text evidence="2">The sequence shown here is derived from an EMBL/GenBank/DDBJ whole genome shotgun (WGS) entry which is preliminary data.</text>
</comment>
<dbReference type="Pfam" id="PF13365">
    <property type="entry name" value="Trypsin_2"/>
    <property type="match status" value="1"/>
</dbReference>
<proteinExistence type="predicted"/>